<keyword evidence="2" id="KW-1185">Reference proteome</keyword>
<dbReference type="Proteomes" id="UP001235723">
    <property type="component" value="Unassembled WGS sequence"/>
</dbReference>
<evidence type="ECO:0000313" key="2">
    <source>
        <dbReference type="Proteomes" id="UP001235723"/>
    </source>
</evidence>
<proteinExistence type="predicted"/>
<organism evidence="1 2">
    <name type="scientific">Escherichia marmotae</name>
    <dbReference type="NCBI Taxonomy" id="1499973"/>
    <lineage>
        <taxon>Bacteria</taxon>
        <taxon>Pseudomonadati</taxon>
        <taxon>Pseudomonadota</taxon>
        <taxon>Gammaproteobacteria</taxon>
        <taxon>Enterobacterales</taxon>
        <taxon>Enterobacteriaceae</taxon>
        <taxon>Escherichia</taxon>
    </lineage>
</organism>
<accession>A0ABU1BYG8</accession>
<dbReference type="EMBL" id="JAHCRT010000001">
    <property type="protein sequence ID" value="MDQ9292445.1"/>
    <property type="molecule type" value="Genomic_DNA"/>
</dbReference>
<gene>
    <name evidence="1" type="ORF">KJE03_02950</name>
</gene>
<name>A0ABU1BYG8_9ESCH</name>
<sequence>MFLNDFIGSLMGGLGTVMVNKRELLNNFAKCIGEQEAHLILSGQPSGNFIGNGNY</sequence>
<comment type="caution">
    <text evidence="1">The sequence shown here is derived from an EMBL/GenBank/DDBJ whole genome shotgun (WGS) entry which is preliminary data.</text>
</comment>
<reference evidence="1 2" key="1">
    <citation type="submission" date="2021-05" db="EMBL/GenBank/DDBJ databases">
        <title>Genome sequence of E. marmotae isolates.</title>
        <authorList>
            <person name="Binsker U."/>
            <person name="Hammerl J.A."/>
        </authorList>
    </citation>
    <scope>NUCLEOTIDE SEQUENCE [LARGE SCALE GENOMIC DNA]</scope>
    <source>
        <strain evidence="1 2">21-MO00586</strain>
    </source>
</reference>
<protein>
    <submittedName>
        <fullName evidence="1">Uncharacterized protein</fullName>
    </submittedName>
</protein>
<evidence type="ECO:0000313" key="1">
    <source>
        <dbReference type="EMBL" id="MDQ9292445.1"/>
    </source>
</evidence>
<dbReference type="RefSeq" id="WP_157941651.1">
    <property type="nucleotide sequence ID" value="NZ_CACSXJ020000002.1"/>
</dbReference>